<dbReference type="AlphaFoldDB" id="A0A9N9XBS3"/>
<name>A0A9N9XBS3_DIABA</name>
<dbReference type="PANTHER" id="PTHR46114:SF1">
    <property type="entry name" value="ZAD DOMAIN-CONTAINING PROTEIN"/>
    <property type="match status" value="1"/>
</dbReference>
<dbReference type="Proteomes" id="UP001153709">
    <property type="component" value="Chromosome 2"/>
</dbReference>
<gene>
    <name evidence="1" type="ORF">DIABBA_LOCUS3511</name>
</gene>
<evidence type="ECO:0000313" key="2">
    <source>
        <dbReference type="Proteomes" id="UP001153709"/>
    </source>
</evidence>
<keyword evidence="2" id="KW-1185">Reference proteome</keyword>
<dbReference type="OrthoDB" id="6744094at2759"/>
<proteinExistence type="predicted"/>
<dbReference type="PANTHER" id="PTHR46114">
    <property type="entry name" value="APPLE DOMAIN-CONTAINING PROTEIN"/>
    <property type="match status" value="1"/>
</dbReference>
<sequence>MTQDESESVVELIDGFLGNNKSPDYKEIVANMVENYKKLGCNMGVKLHFLDYHVDYFPENLGAVSVELEKRFYQDIKEM</sequence>
<reference evidence="1" key="1">
    <citation type="submission" date="2022-01" db="EMBL/GenBank/DDBJ databases">
        <authorList>
            <person name="King R."/>
        </authorList>
    </citation>
    <scope>NUCLEOTIDE SEQUENCE</scope>
</reference>
<organism evidence="1 2">
    <name type="scientific">Diabrotica balteata</name>
    <name type="common">Banded cucumber beetle</name>
    <dbReference type="NCBI Taxonomy" id="107213"/>
    <lineage>
        <taxon>Eukaryota</taxon>
        <taxon>Metazoa</taxon>
        <taxon>Ecdysozoa</taxon>
        <taxon>Arthropoda</taxon>
        <taxon>Hexapoda</taxon>
        <taxon>Insecta</taxon>
        <taxon>Pterygota</taxon>
        <taxon>Neoptera</taxon>
        <taxon>Endopterygota</taxon>
        <taxon>Coleoptera</taxon>
        <taxon>Polyphaga</taxon>
        <taxon>Cucujiformia</taxon>
        <taxon>Chrysomeloidea</taxon>
        <taxon>Chrysomelidae</taxon>
        <taxon>Galerucinae</taxon>
        <taxon>Diabroticina</taxon>
        <taxon>Diabroticites</taxon>
        <taxon>Diabrotica</taxon>
    </lineage>
</organism>
<accession>A0A9N9XBS3</accession>
<evidence type="ECO:0000313" key="1">
    <source>
        <dbReference type="EMBL" id="CAG9829742.1"/>
    </source>
</evidence>
<protein>
    <submittedName>
        <fullName evidence="1">Uncharacterized protein</fullName>
    </submittedName>
</protein>
<dbReference type="EMBL" id="OU898277">
    <property type="protein sequence ID" value="CAG9829742.1"/>
    <property type="molecule type" value="Genomic_DNA"/>
</dbReference>